<keyword evidence="3" id="KW-1185">Reference proteome</keyword>
<organism evidence="2 3">
    <name type="scientific">Polyangium fumosum</name>
    <dbReference type="NCBI Taxonomy" id="889272"/>
    <lineage>
        <taxon>Bacteria</taxon>
        <taxon>Pseudomonadati</taxon>
        <taxon>Myxococcota</taxon>
        <taxon>Polyangia</taxon>
        <taxon>Polyangiales</taxon>
        <taxon>Polyangiaceae</taxon>
        <taxon>Polyangium</taxon>
    </lineage>
</organism>
<dbReference type="OrthoDB" id="5503520at2"/>
<sequence length="236" mass="24713">MTRTMGIAVATFALAAASASTASAQTAMREGTMERRGQIGAPLNAFEIQVDSGYNQAFGPSVPATEGTGRTSLGGAGLGAGLGLHYRANPYSSVGINGSYNMQNLARGAELRGATAGIDGVFHASPYSRLDPWVSVGAGYRMLWDQPSGPNNDMFVHGFQLAKAKIGVDIRVSESVALAPTVGGDLSMFLWRNPEGRVSTQTIDTPRLNAFVFAGIAGRFDAGGQRARPVTIMGRR</sequence>
<name>A0A4U1IVD9_9BACT</name>
<accession>A0A4U1IVD9</accession>
<keyword evidence="1" id="KW-0732">Signal</keyword>
<evidence type="ECO:0000256" key="1">
    <source>
        <dbReference type="SAM" id="SignalP"/>
    </source>
</evidence>
<protein>
    <recommendedName>
        <fullName evidence="4">Outer membrane protein beta-barrel domain-containing protein</fullName>
    </recommendedName>
</protein>
<dbReference type="EMBL" id="SSMQ01000078">
    <property type="protein sequence ID" value="TKC97946.1"/>
    <property type="molecule type" value="Genomic_DNA"/>
</dbReference>
<comment type="caution">
    <text evidence="2">The sequence shown here is derived from an EMBL/GenBank/DDBJ whole genome shotgun (WGS) entry which is preliminary data.</text>
</comment>
<evidence type="ECO:0000313" key="2">
    <source>
        <dbReference type="EMBL" id="TKC97946.1"/>
    </source>
</evidence>
<evidence type="ECO:0000313" key="3">
    <source>
        <dbReference type="Proteomes" id="UP000309215"/>
    </source>
</evidence>
<dbReference type="Gene3D" id="2.40.160.20">
    <property type="match status" value="1"/>
</dbReference>
<dbReference type="AlphaFoldDB" id="A0A4U1IVD9"/>
<feature type="chain" id="PRO_5020661009" description="Outer membrane protein beta-barrel domain-containing protein" evidence="1">
    <location>
        <begin position="25"/>
        <end position="236"/>
    </location>
</feature>
<dbReference type="RefSeq" id="WP_136935041.1">
    <property type="nucleotide sequence ID" value="NZ_SSMQ01000078.1"/>
</dbReference>
<evidence type="ECO:0008006" key="4">
    <source>
        <dbReference type="Google" id="ProtNLM"/>
    </source>
</evidence>
<reference evidence="2 3" key="1">
    <citation type="submission" date="2019-04" db="EMBL/GenBank/DDBJ databases">
        <authorList>
            <person name="Li Y."/>
            <person name="Wang J."/>
        </authorList>
    </citation>
    <scope>NUCLEOTIDE SEQUENCE [LARGE SCALE GENOMIC DNA]</scope>
    <source>
        <strain evidence="2 3">DSM 14668</strain>
    </source>
</reference>
<proteinExistence type="predicted"/>
<feature type="signal peptide" evidence="1">
    <location>
        <begin position="1"/>
        <end position="24"/>
    </location>
</feature>
<gene>
    <name evidence="2" type="ORF">E8A74_43430</name>
</gene>
<dbReference type="Proteomes" id="UP000309215">
    <property type="component" value="Unassembled WGS sequence"/>
</dbReference>